<dbReference type="Pfam" id="PF18180">
    <property type="entry name" value="LD_cluster3"/>
    <property type="match status" value="1"/>
</dbReference>
<dbReference type="EMBL" id="QCXX01000003">
    <property type="protein sequence ID" value="PUV24162.1"/>
    <property type="molecule type" value="Genomic_DNA"/>
</dbReference>
<dbReference type="AlphaFoldDB" id="A0A363NTL9"/>
<dbReference type="InterPro" id="IPR041197">
    <property type="entry name" value="LD_cluster3"/>
</dbReference>
<comment type="caution">
    <text evidence="1">The sequence shown here is derived from an EMBL/GenBank/DDBJ whole genome shotgun (WGS) entry which is preliminary data.</text>
</comment>
<name>A0A363NTL9_9SPHI</name>
<dbReference type="OrthoDB" id="5525437at2"/>
<evidence type="ECO:0000313" key="1">
    <source>
        <dbReference type="EMBL" id="PUV24162.1"/>
    </source>
</evidence>
<dbReference type="RefSeq" id="WP_108634090.1">
    <property type="nucleotide sequence ID" value="NZ_QCXX01000003.1"/>
</dbReference>
<evidence type="ECO:0000313" key="2">
    <source>
        <dbReference type="Proteomes" id="UP000250831"/>
    </source>
</evidence>
<keyword evidence="2" id="KW-1185">Reference proteome</keyword>
<sequence length="198" mass="22845">MVTKELKNIFLSASIPFKERHEKYYNTADIIAIRDSVIALASLVIPKYRLIWGGHPSITPIIYHVLEKYEIDIQSHVKLYQSKYFEKIFPIENKEFETVVITDDLGELKPSLRLMREKMLGENTFEAGIFIGGMDGIEDEYSLFRELNPKSIILPIASTGAAAKIIYDNNVDEFKNEKLINDYGYMSLFQELLIDKLN</sequence>
<accession>A0A363NTL9</accession>
<dbReference type="Proteomes" id="UP000250831">
    <property type="component" value="Unassembled WGS sequence"/>
</dbReference>
<protein>
    <submittedName>
        <fullName evidence="1">Uncharacterized protein</fullName>
    </submittedName>
</protein>
<organism evidence="1 2">
    <name type="scientific">Sphingobacterium athyrii</name>
    <dbReference type="NCBI Taxonomy" id="2152717"/>
    <lineage>
        <taxon>Bacteria</taxon>
        <taxon>Pseudomonadati</taxon>
        <taxon>Bacteroidota</taxon>
        <taxon>Sphingobacteriia</taxon>
        <taxon>Sphingobacteriales</taxon>
        <taxon>Sphingobacteriaceae</taxon>
        <taxon>Sphingobacterium</taxon>
    </lineage>
</organism>
<proteinExistence type="predicted"/>
<reference evidence="1 2" key="1">
    <citation type="submission" date="2018-04" db="EMBL/GenBank/DDBJ databases">
        <title>Sphingobacterium sp. M46 Genome.</title>
        <authorList>
            <person name="Cheng J."/>
            <person name="Li Y."/>
        </authorList>
    </citation>
    <scope>NUCLEOTIDE SEQUENCE [LARGE SCALE GENOMIC DNA]</scope>
    <source>
        <strain evidence="1 2">M46</strain>
    </source>
</reference>
<gene>
    <name evidence="1" type="ORF">DCO56_12410</name>
</gene>